<dbReference type="Proteomes" id="UP000319769">
    <property type="component" value="Unassembled WGS sequence"/>
</dbReference>
<feature type="domain" description="Outer membrane channel protein CpnT-like N-terminal" evidence="2">
    <location>
        <begin position="9"/>
        <end position="145"/>
    </location>
</feature>
<name>A0A5N0V1A4_9PSEU</name>
<evidence type="ECO:0000259" key="2">
    <source>
        <dbReference type="Pfam" id="PF25547"/>
    </source>
</evidence>
<dbReference type="AlphaFoldDB" id="A0A5N0V1A4"/>
<dbReference type="InterPro" id="IPR057746">
    <property type="entry name" value="CpnT-like_N"/>
</dbReference>
<dbReference type="RefSeq" id="WP_144751082.1">
    <property type="nucleotide sequence ID" value="NZ_VMNW02000023.1"/>
</dbReference>
<dbReference type="EMBL" id="VMNW02000023">
    <property type="protein sequence ID" value="KAA9160239.1"/>
    <property type="molecule type" value="Genomic_DNA"/>
</dbReference>
<protein>
    <recommendedName>
        <fullName evidence="2">Outer membrane channel protein CpnT-like N-terminal domain-containing protein</fullName>
    </recommendedName>
</protein>
<accession>A0A5N0V1A4</accession>
<comment type="caution">
    <text evidence="3">The sequence shown here is derived from an EMBL/GenBank/DDBJ whole genome shotgun (WGS) entry which is preliminary data.</text>
</comment>
<organism evidence="3 4">
    <name type="scientific">Amycolatopsis acidicola</name>
    <dbReference type="NCBI Taxonomy" id="2596893"/>
    <lineage>
        <taxon>Bacteria</taxon>
        <taxon>Bacillati</taxon>
        <taxon>Actinomycetota</taxon>
        <taxon>Actinomycetes</taxon>
        <taxon>Pseudonocardiales</taxon>
        <taxon>Pseudonocardiaceae</taxon>
        <taxon>Amycolatopsis</taxon>
    </lineage>
</organism>
<dbReference type="OrthoDB" id="3874132at2"/>
<evidence type="ECO:0000313" key="4">
    <source>
        <dbReference type="Proteomes" id="UP000319769"/>
    </source>
</evidence>
<feature type="region of interest" description="Disordered" evidence="1">
    <location>
        <begin position="205"/>
        <end position="226"/>
    </location>
</feature>
<dbReference type="Pfam" id="PF25547">
    <property type="entry name" value="WXG100_2"/>
    <property type="match status" value="1"/>
</dbReference>
<sequence length="226" mass="22775">MSMMLPDALAWVLDMVGIDWPNIDEDQLREAADEFRQIAGELDGHAGEAKDAVAQLLGANSADGLDLFGELWDKLANGHLPQFAEAMKLLADALDAGAGLVLALKIGAIAQLAILAAEIIADQAAAPFTFGASEAAIPVEVAATRAIMKGLVDTAVDAVEQQLVNAVEGPVFAALGSAGEELAGQLLGDTAGGDGVDLGKAAAAGGDGFKEGVGESKASLTSSHSG</sequence>
<proteinExistence type="predicted"/>
<keyword evidence="4" id="KW-1185">Reference proteome</keyword>
<reference evidence="3" key="1">
    <citation type="submission" date="2019-09" db="EMBL/GenBank/DDBJ databases">
        <authorList>
            <person name="Teo W.F.A."/>
            <person name="Duangmal K."/>
        </authorList>
    </citation>
    <scope>NUCLEOTIDE SEQUENCE [LARGE SCALE GENOMIC DNA]</scope>
    <source>
        <strain evidence="3">K81G1</strain>
    </source>
</reference>
<gene>
    <name evidence="3" type="ORF">FPZ12_017995</name>
</gene>
<evidence type="ECO:0000256" key="1">
    <source>
        <dbReference type="SAM" id="MobiDB-lite"/>
    </source>
</evidence>
<evidence type="ECO:0000313" key="3">
    <source>
        <dbReference type="EMBL" id="KAA9160239.1"/>
    </source>
</evidence>